<keyword evidence="1" id="KW-0472">Membrane</keyword>
<feature type="transmembrane region" description="Helical" evidence="1">
    <location>
        <begin position="20"/>
        <end position="39"/>
    </location>
</feature>
<feature type="domain" description="DUF4220" evidence="2">
    <location>
        <begin position="1"/>
        <end position="120"/>
    </location>
</feature>
<dbReference type="AlphaFoldDB" id="A0A7J7CX42"/>
<accession>A0A7J7CX42</accession>
<gene>
    <name evidence="3" type="ORF">HS088_TW13G01562</name>
</gene>
<dbReference type="Pfam" id="PF04578">
    <property type="entry name" value="DUF594"/>
    <property type="match status" value="1"/>
</dbReference>
<comment type="caution">
    <text evidence="3">The sequence shown here is derived from an EMBL/GenBank/DDBJ whole genome shotgun (WGS) entry which is preliminary data.</text>
</comment>
<keyword evidence="1" id="KW-0812">Transmembrane</keyword>
<dbReference type="InterPro" id="IPR007658">
    <property type="entry name" value="DUF594"/>
</dbReference>
<proteinExistence type="predicted"/>
<evidence type="ECO:0000313" key="4">
    <source>
        <dbReference type="Proteomes" id="UP000593562"/>
    </source>
</evidence>
<dbReference type="PANTHER" id="PTHR31325">
    <property type="entry name" value="OS01G0798800 PROTEIN-RELATED"/>
    <property type="match status" value="1"/>
</dbReference>
<dbReference type="Pfam" id="PF13968">
    <property type="entry name" value="DUF4220"/>
    <property type="match status" value="1"/>
</dbReference>
<dbReference type="InterPro" id="IPR025315">
    <property type="entry name" value="DUF4220"/>
</dbReference>
<keyword evidence="4" id="KW-1185">Reference proteome</keyword>
<evidence type="ECO:0000256" key="1">
    <source>
        <dbReference type="SAM" id="Phobius"/>
    </source>
</evidence>
<dbReference type="Proteomes" id="UP000593562">
    <property type="component" value="Unassembled WGS sequence"/>
</dbReference>
<feature type="transmembrane region" description="Helical" evidence="1">
    <location>
        <begin position="51"/>
        <end position="84"/>
    </location>
</feature>
<evidence type="ECO:0000259" key="2">
    <source>
        <dbReference type="Pfam" id="PF13968"/>
    </source>
</evidence>
<reference evidence="3 4" key="1">
    <citation type="journal article" date="2020" name="Nat. Commun.">
        <title>Genome of Tripterygium wilfordii and identification of cytochrome P450 involved in triptolide biosynthesis.</title>
        <authorList>
            <person name="Tu L."/>
            <person name="Su P."/>
            <person name="Zhang Z."/>
            <person name="Gao L."/>
            <person name="Wang J."/>
            <person name="Hu T."/>
            <person name="Zhou J."/>
            <person name="Zhang Y."/>
            <person name="Zhao Y."/>
            <person name="Liu Y."/>
            <person name="Song Y."/>
            <person name="Tong Y."/>
            <person name="Lu Y."/>
            <person name="Yang J."/>
            <person name="Xu C."/>
            <person name="Jia M."/>
            <person name="Peters R.J."/>
            <person name="Huang L."/>
            <person name="Gao W."/>
        </authorList>
    </citation>
    <scope>NUCLEOTIDE SEQUENCE [LARGE SCALE GENOMIC DNA]</scope>
    <source>
        <strain evidence="4">cv. XIE 37</strain>
        <tissue evidence="3">Leaf</tissue>
    </source>
</reference>
<organism evidence="3 4">
    <name type="scientific">Tripterygium wilfordii</name>
    <name type="common">Thunder God vine</name>
    <dbReference type="NCBI Taxonomy" id="458696"/>
    <lineage>
        <taxon>Eukaryota</taxon>
        <taxon>Viridiplantae</taxon>
        <taxon>Streptophyta</taxon>
        <taxon>Embryophyta</taxon>
        <taxon>Tracheophyta</taxon>
        <taxon>Spermatophyta</taxon>
        <taxon>Magnoliopsida</taxon>
        <taxon>eudicotyledons</taxon>
        <taxon>Gunneridae</taxon>
        <taxon>Pentapetalae</taxon>
        <taxon>rosids</taxon>
        <taxon>fabids</taxon>
        <taxon>Celastrales</taxon>
        <taxon>Celastraceae</taxon>
        <taxon>Tripterygium</taxon>
    </lineage>
</organism>
<keyword evidence="1" id="KW-1133">Transmembrane helix</keyword>
<dbReference type="InParanoid" id="A0A7J7CX42"/>
<sequence length="397" mass="45874">MYDLLYTKAMVVYTPCSLAMRLIGFFLTCTVLVLFSIGLTQKNSYSKVDLAITLVLLVGAITIDLYAAFALFSSNWITALLYMYGLTQRNSCYKIIVYCQKYLNKSPSWSNSISQFSLLRFCFGEKHVRFDCVLKHFPRVHGKLKRQKPITYTKVTDTLKEHIIRKVQQKHNEARSSEGDILQLLMQVNVDGALQENSCSEELNPYKGRQIWENIIVWHIATELCYYLEDAEAAANVQPKQREISLHISQYMLSLMVVHPSMLSLVNVAKDSSMLFFQIAVKKYEEMSKAISLPIRKSDDFRKVYKELRLHHQPTGNVADCFGSGGEYHIPAAVWLSLKLDEISDKEMKWKMISDVWLEMLLHVALRSKGNDHAHQLRRGGELLTHVWLLTLYQWRD</sequence>
<name>A0A7J7CX42_TRIWF</name>
<evidence type="ECO:0000313" key="3">
    <source>
        <dbReference type="EMBL" id="KAF5738661.1"/>
    </source>
</evidence>
<dbReference type="EMBL" id="JAAARO010000013">
    <property type="protein sequence ID" value="KAF5738661.1"/>
    <property type="molecule type" value="Genomic_DNA"/>
</dbReference>
<protein>
    <recommendedName>
        <fullName evidence="2">DUF4220 domain-containing protein</fullName>
    </recommendedName>
</protein>